<feature type="disulfide bond" evidence="8">
    <location>
        <begin position="150"/>
        <end position="184"/>
    </location>
</feature>
<evidence type="ECO:0000256" key="4">
    <source>
        <dbReference type="ARBA" id="ARBA00022824"/>
    </source>
</evidence>
<dbReference type="GO" id="GO:0006457">
    <property type="term" value="P:protein folding"/>
    <property type="evidence" value="ECO:0007669"/>
    <property type="project" value="InterPro"/>
</dbReference>
<dbReference type="InterPro" id="IPR009033">
    <property type="entry name" value="Calreticulin/calnexin_P_dom_sf"/>
</dbReference>
<evidence type="ECO:0000256" key="10">
    <source>
        <dbReference type="SAM" id="MobiDB-lite"/>
    </source>
</evidence>
<proteinExistence type="inferred from homology"/>
<feature type="signal peptide" evidence="9">
    <location>
        <begin position="1"/>
        <end position="23"/>
    </location>
</feature>
<evidence type="ECO:0000256" key="8">
    <source>
        <dbReference type="PIRSR" id="PIRSR601580-3"/>
    </source>
</evidence>
<accession>A0A1W5DAC1</accession>
<dbReference type="GO" id="GO:0005789">
    <property type="term" value="C:endoplasmic reticulum membrane"/>
    <property type="evidence" value="ECO:0007669"/>
    <property type="project" value="UniProtKB-SubCell"/>
</dbReference>
<evidence type="ECO:0000256" key="7">
    <source>
        <dbReference type="ARBA" id="ARBA00023186"/>
    </source>
</evidence>
<protein>
    <submittedName>
        <fullName evidence="11">Calnexin</fullName>
    </submittedName>
</protein>
<dbReference type="InterPro" id="IPR013320">
    <property type="entry name" value="ConA-like_dom_sf"/>
</dbReference>
<dbReference type="SUPFAM" id="SSF49899">
    <property type="entry name" value="Concanavalin A-like lectins/glucanases"/>
    <property type="match status" value="2"/>
</dbReference>
<feature type="region of interest" description="Disordered" evidence="10">
    <location>
        <begin position="251"/>
        <end position="271"/>
    </location>
</feature>
<organism evidence="11 12">
    <name type="scientific">Lasallia pustulata</name>
    <dbReference type="NCBI Taxonomy" id="136370"/>
    <lineage>
        <taxon>Eukaryota</taxon>
        <taxon>Fungi</taxon>
        <taxon>Dikarya</taxon>
        <taxon>Ascomycota</taxon>
        <taxon>Pezizomycotina</taxon>
        <taxon>Lecanoromycetes</taxon>
        <taxon>OSLEUM clade</taxon>
        <taxon>Umbilicariomycetidae</taxon>
        <taxon>Umbilicariales</taxon>
        <taxon>Umbilicariaceae</taxon>
        <taxon>Lasallia</taxon>
    </lineage>
</organism>
<evidence type="ECO:0000256" key="9">
    <source>
        <dbReference type="RuleBase" id="RU362126"/>
    </source>
</evidence>
<feature type="region of interest" description="Disordered" evidence="10">
    <location>
        <begin position="303"/>
        <end position="331"/>
    </location>
</feature>
<feature type="transmembrane region" description="Helical" evidence="9">
    <location>
        <begin position="504"/>
        <end position="526"/>
    </location>
</feature>
<dbReference type="PROSITE" id="PS00804">
    <property type="entry name" value="CALRETICULIN_2"/>
    <property type="match status" value="1"/>
</dbReference>
<keyword evidence="8" id="KW-1015">Disulfide bond</keyword>
<keyword evidence="4 9" id="KW-0256">Endoplasmic reticulum</keyword>
<dbReference type="EMBL" id="FWEW01003623">
    <property type="protein sequence ID" value="SLM40074.1"/>
    <property type="molecule type" value="Genomic_DNA"/>
</dbReference>
<evidence type="ECO:0000256" key="2">
    <source>
        <dbReference type="ARBA" id="ARBA00010983"/>
    </source>
</evidence>
<evidence type="ECO:0000256" key="5">
    <source>
        <dbReference type="ARBA" id="ARBA00022989"/>
    </source>
</evidence>
<dbReference type="Proteomes" id="UP000192927">
    <property type="component" value="Unassembled WGS sequence"/>
</dbReference>
<evidence type="ECO:0000256" key="6">
    <source>
        <dbReference type="ARBA" id="ARBA00023136"/>
    </source>
</evidence>
<dbReference type="AlphaFoldDB" id="A0A1W5DAC1"/>
<dbReference type="Gene3D" id="2.10.250.10">
    <property type="entry name" value="Calreticulin/calnexin, P domain"/>
    <property type="match status" value="1"/>
</dbReference>
<keyword evidence="5 9" id="KW-1133">Transmembrane helix</keyword>
<dbReference type="InterPro" id="IPR018124">
    <property type="entry name" value="Calret/calnex_CS"/>
</dbReference>
<feature type="region of interest" description="Disordered" evidence="10">
    <location>
        <begin position="447"/>
        <end position="467"/>
    </location>
</feature>
<dbReference type="FunFam" id="2.10.250.10:FF:000001">
    <property type="entry name" value="Calnexin homolog"/>
    <property type="match status" value="1"/>
</dbReference>
<evidence type="ECO:0000313" key="12">
    <source>
        <dbReference type="Proteomes" id="UP000192927"/>
    </source>
</evidence>
<evidence type="ECO:0000256" key="3">
    <source>
        <dbReference type="ARBA" id="ARBA00022692"/>
    </source>
</evidence>
<feature type="compositionally biased region" description="Basic and acidic residues" evidence="10">
    <location>
        <begin position="258"/>
        <end position="271"/>
    </location>
</feature>
<dbReference type="PANTHER" id="PTHR11073:SF1">
    <property type="entry name" value="CALNEXIN 14D-RELATED"/>
    <property type="match status" value="1"/>
</dbReference>
<keyword evidence="3 9" id="KW-0812">Transmembrane</keyword>
<comment type="similarity">
    <text evidence="2 9">Belongs to the calreticulin family.</text>
</comment>
<keyword evidence="7 9" id="KW-0143">Chaperone</keyword>
<dbReference type="GO" id="GO:0005509">
    <property type="term" value="F:calcium ion binding"/>
    <property type="evidence" value="ECO:0007669"/>
    <property type="project" value="InterPro"/>
</dbReference>
<dbReference type="PROSITE" id="PS00805">
    <property type="entry name" value="CALRETICULIN_REPEAT"/>
    <property type="match status" value="1"/>
</dbReference>
<comment type="subcellular location">
    <subcellularLocation>
        <location evidence="1">Endoplasmic reticulum membrane</location>
        <topology evidence="1">Single-pass type I membrane protein</topology>
    </subcellularLocation>
</comment>
<sequence length="579" mass="64310">MRCNAVLASALYSSAVLLGHVRAQDADDVAASSSTSAQESSTLPVEKPTFTPSHLKAPFFEQFTDDWKSRWAPSHAKKEDSKTEEEFAYVGTWEVEEPHVLKGIVGDKGLVVKNPAAHHAISAKFDKMIDNKDKTLVVQYEVKLQNGLECGGAYMKLLKENKELHAEQFSNASPYVIMFGPDKCGATNKVHFIFKHKNPKTGEYEEKHMKNAPMARIVKTTSLYTLIVKPDQTFEIKVDGESMKTGSLLEDFTPAVNPDKEIDDPKDTKPKDWVDEARIADPEATKPEDWNEDAPYEIIDDEATKPDDWLDDEPTMIPDPEAEKPEDWDDEEDGDWIAPMVPNSRCDEASGCGKWEPPTKKNPAYKGKWTAPFIDNPAYKGIWKPKLIPNPDYYEDKTPANFEPMGAIGFEIWTMQSDILFDNIYIGHSIEDAEKLKAETYDIKHPIEVNEDEATKPKPADPPKSPMDLKFMDDPALYVREKVDLFWTIAKKDPIQAMKFVPEVAGGLGVIAATLIVLVVSVLASSGSSPPPAVKKAAENVKQSAVDAKDQVIDAATSGVEKVQAEVNKRTTRSSGPAE</sequence>
<keyword evidence="12" id="KW-1185">Reference proteome</keyword>
<feature type="chain" id="PRO_5011825257" evidence="9">
    <location>
        <begin position="24"/>
        <end position="579"/>
    </location>
</feature>
<keyword evidence="9" id="KW-0732">Signal</keyword>
<dbReference type="FunFam" id="2.60.120.200:FF:000011">
    <property type="entry name" value="Probable calnexin"/>
    <property type="match status" value="1"/>
</dbReference>
<dbReference type="GO" id="GO:0036503">
    <property type="term" value="P:ERAD pathway"/>
    <property type="evidence" value="ECO:0007669"/>
    <property type="project" value="TreeGrafter"/>
</dbReference>
<name>A0A1W5DAC1_9LECA</name>
<evidence type="ECO:0000313" key="11">
    <source>
        <dbReference type="EMBL" id="SLM40074.1"/>
    </source>
</evidence>
<dbReference type="SUPFAM" id="SSF63887">
    <property type="entry name" value="P-domain of calnexin/calreticulin"/>
    <property type="match status" value="1"/>
</dbReference>
<dbReference type="InterPro" id="IPR001580">
    <property type="entry name" value="Calret/calnex"/>
</dbReference>
<dbReference type="Pfam" id="PF00262">
    <property type="entry name" value="Calreticulin"/>
    <property type="match status" value="1"/>
</dbReference>
<dbReference type="GO" id="GO:0051082">
    <property type="term" value="F:unfolded protein binding"/>
    <property type="evidence" value="ECO:0007669"/>
    <property type="project" value="InterPro"/>
</dbReference>
<dbReference type="PRINTS" id="PR00626">
    <property type="entry name" value="CALRETICULIN"/>
</dbReference>
<keyword evidence="6 9" id="KW-0472">Membrane</keyword>
<dbReference type="PANTHER" id="PTHR11073">
    <property type="entry name" value="CALRETICULIN AND CALNEXIN"/>
    <property type="match status" value="1"/>
</dbReference>
<feature type="compositionally biased region" description="Basic and acidic residues" evidence="10">
    <location>
        <begin position="447"/>
        <end position="461"/>
    </location>
</feature>
<dbReference type="Gene3D" id="2.60.120.200">
    <property type="match status" value="1"/>
</dbReference>
<evidence type="ECO:0000256" key="1">
    <source>
        <dbReference type="ARBA" id="ARBA00004115"/>
    </source>
</evidence>
<reference evidence="12" key="1">
    <citation type="submission" date="2017-03" db="EMBL/GenBank/DDBJ databases">
        <authorList>
            <person name="Sharma R."/>
            <person name="Thines M."/>
        </authorList>
    </citation>
    <scope>NUCLEOTIDE SEQUENCE [LARGE SCALE GENOMIC DNA]</scope>
</reference>
<dbReference type="PROSITE" id="PS00803">
    <property type="entry name" value="CALRETICULIN_1"/>
    <property type="match status" value="1"/>
</dbReference>